<dbReference type="GO" id="GO:0015979">
    <property type="term" value="P:photosynthesis"/>
    <property type="evidence" value="ECO:0007669"/>
    <property type="project" value="UniProtKB-KW"/>
</dbReference>
<evidence type="ECO:0000256" key="5">
    <source>
        <dbReference type="ARBA" id="ARBA00023181"/>
    </source>
</evidence>
<keyword evidence="6" id="KW-0812">Transmembrane</keyword>
<dbReference type="PATRIC" id="fig|1641875.4.peg.757"/>
<dbReference type="InterPro" id="IPR008800">
    <property type="entry name" value="PufQ_cyt-su"/>
</dbReference>
<evidence type="ECO:0000256" key="3">
    <source>
        <dbReference type="ARBA" id="ARBA00022531"/>
    </source>
</evidence>
<evidence type="ECO:0000313" key="8">
    <source>
        <dbReference type="Proteomes" id="UP000051295"/>
    </source>
</evidence>
<dbReference type="RefSeq" id="WP_057794646.1">
    <property type="nucleotide sequence ID" value="NZ_LAXJ01000017.1"/>
</dbReference>
<keyword evidence="6" id="KW-0472">Membrane</keyword>
<proteinExistence type="inferred from homology"/>
<comment type="function">
    <text evidence="1">Required for bacteriochlorophyll biosynthesis. Directly involved in the assembly of both the B875 and B800-850 pigment-protein complexes.</text>
</comment>
<comment type="similarity">
    <text evidence="2">Belongs to the PufQ family.</text>
</comment>
<evidence type="ECO:0000313" key="7">
    <source>
        <dbReference type="EMBL" id="KRS11734.1"/>
    </source>
</evidence>
<organism evidence="7 8">
    <name type="scientific">Roseovarius atlanticus</name>
    <dbReference type="NCBI Taxonomy" id="1641875"/>
    <lineage>
        <taxon>Bacteria</taxon>
        <taxon>Pseudomonadati</taxon>
        <taxon>Pseudomonadota</taxon>
        <taxon>Alphaproteobacteria</taxon>
        <taxon>Rhodobacterales</taxon>
        <taxon>Roseobacteraceae</taxon>
        <taxon>Roseovarius</taxon>
    </lineage>
</organism>
<dbReference type="GO" id="GO:0030494">
    <property type="term" value="P:bacteriochlorophyll biosynthetic process"/>
    <property type="evidence" value="ECO:0007669"/>
    <property type="project" value="UniProtKB-KW"/>
</dbReference>
<evidence type="ECO:0000256" key="2">
    <source>
        <dbReference type="ARBA" id="ARBA00009920"/>
    </source>
</evidence>
<keyword evidence="6" id="KW-1133">Transmembrane helix</keyword>
<reference evidence="7 8" key="1">
    <citation type="submission" date="2015-04" db="EMBL/GenBank/DDBJ databases">
        <title>The draft genome sequence of Roseovarius sp.R12b.</title>
        <authorList>
            <person name="Li G."/>
            <person name="Lai Q."/>
            <person name="Shao Z."/>
            <person name="Yan P."/>
        </authorList>
    </citation>
    <scope>NUCLEOTIDE SEQUENCE [LARGE SCALE GENOMIC DNA]</scope>
    <source>
        <strain evidence="7 8">R12B</strain>
    </source>
</reference>
<keyword evidence="3" id="KW-0602">Photosynthesis</keyword>
<evidence type="ECO:0000256" key="6">
    <source>
        <dbReference type="SAM" id="Phobius"/>
    </source>
</evidence>
<keyword evidence="8" id="KW-1185">Reference proteome</keyword>
<dbReference type="EMBL" id="LAXJ01000017">
    <property type="protein sequence ID" value="KRS11734.1"/>
    <property type="molecule type" value="Genomic_DNA"/>
</dbReference>
<name>A0A0T5NSN9_9RHOB</name>
<dbReference type="AlphaFoldDB" id="A0A0T5NSN9"/>
<comment type="caution">
    <text evidence="7">The sequence shown here is derived from an EMBL/GenBank/DDBJ whole genome shotgun (WGS) entry which is preliminary data.</text>
</comment>
<protein>
    <submittedName>
        <fullName evidence="7">Protein pufQ</fullName>
    </submittedName>
</protein>
<feature type="transmembrane region" description="Helical" evidence="6">
    <location>
        <begin position="22"/>
        <end position="42"/>
    </location>
</feature>
<evidence type="ECO:0000256" key="4">
    <source>
        <dbReference type="ARBA" id="ARBA00023171"/>
    </source>
</evidence>
<accession>A0A0T5NSN9</accession>
<dbReference type="Pfam" id="PF05398">
    <property type="entry name" value="PufQ"/>
    <property type="match status" value="1"/>
</dbReference>
<dbReference type="Proteomes" id="UP000051295">
    <property type="component" value="Unassembled WGS sequence"/>
</dbReference>
<evidence type="ECO:0000256" key="1">
    <source>
        <dbReference type="ARBA" id="ARBA00003128"/>
    </source>
</evidence>
<dbReference type="STRING" id="1641875.XM53_14760"/>
<keyword evidence="4" id="KW-0149">Chlorophyll biosynthesis</keyword>
<dbReference type="OrthoDB" id="7872505at2"/>
<dbReference type="PIRSF" id="PIRSF005825">
    <property type="entry name" value="PufQ"/>
    <property type="match status" value="1"/>
</dbReference>
<gene>
    <name evidence="7" type="ORF">XM53_14760</name>
</gene>
<sequence length="74" mass="8738">MTDMTSNPPRRSTTGRRRTAEFWVYFTLIFFCAVPFTTFRWVRDIAERHTLNVRGPLARAWSEADRITPLIFSV</sequence>
<keyword evidence="5" id="KW-0077">Bacteriochlorophyll biosynthesis</keyword>